<feature type="compositionally biased region" description="Low complexity" evidence="1">
    <location>
        <begin position="39"/>
        <end position="52"/>
    </location>
</feature>
<dbReference type="EMBL" id="PYBJ01000028">
    <property type="protein sequence ID" value="PSM38784.1"/>
    <property type="molecule type" value="Genomic_DNA"/>
</dbReference>
<evidence type="ECO:0000256" key="1">
    <source>
        <dbReference type="SAM" id="MobiDB-lite"/>
    </source>
</evidence>
<dbReference type="AlphaFoldDB" id="A0A2P8PXR6"/>
<keyword evidence="2" id="KW-0732">Signal</keyword>
<comment type="caution">
    <text evidence="3">The sequence shown here is derived from an EMBL/GenBank/DDBJ whole genome shotgun (WGS) entry which is preliminary data.</text>
</comment>
<feature type="signal peptide" evidence="2">
    <location>
        <begin position="1"/>
        <end position="21"/>
    </location>
</feature>
<evidence type="ECO:0000256" key="2">
    <source>
        <dbReference type="SAM" id="SignalP"/>
    </source>
</evidence>
<protein>
    <recommendedName>
        <fullName evidence="5">Lipoprotein</fullName>
    </recommendedName>
</protein>
<dbReference type="PROSITE" id="PS51257">
    <property type="entry name" value="PROKAR_LIPOPROTEIN"/>
    <property type="match status" value="1"/>
</dbReference>
<reference evidence="3 4" key="1">
    <citation type="submission" date="2018-03" db="EMBL/GenBank/DDBJ databases">
        <title>Streptomyces dioscori sp. nov., a novel endophytic actinobacterium isolated from bulbil of Dioscorea bulbifera L.</title>
        <authorList>
            <person name="Zhikuan W."/>
        </authorList>
    </citation>
    <scope>NUCLEOTIDE SEQUENCE [LARGE SCALE GENOMIC DNA]</scope>
    <source>
        <strain evidence="3 4">A217</strain>
    </source>
</reference>
<dbReference type="Proteomes" id="UP000240429">
    <property type="component" value="Unassembled WGS sequence"/>
</dbReference>
<accession>A0A2P8PXR6</accession>
<evidence type="ECO:0000313" key="3">
    <source>
        <dbReference type="EMBL" id="PSM38784.1"/>
    </source>
</evidence>
<feature type="chain" id="PRO_5039434420" description="Lipoprotein" evidence="2">
    <location>
        <begin position="22"/>
        <end position="217"/>
    </location>
</feature>
<name>A0A2P8PXR6_9ACTN</name>
<proteinExistence type="predicted"/>
<organism evidence="3 4">
    <name type="scientific">Streptomyces dioscori</name>
    <dbReference type="NCBI Taxonomy" id="2109333"/>
    <lineage>
        <taxon>Bacteria</taxon>
        <taxon>Bacillati</taxon>
        <taxon>Actinomycetota</taxon>
        <taxon>Actinomycetes</taxon>
        <taxon>Kitasatosporales</taxon>
        <taxon>Streptomycetaceae</taxon>
        <taxon>Streptomyces</taxon>
        <taxon>Streptomyces aurantiacus group</taxon>
    </lineage>
</organism>
<evidence type="ECO:0008006" key="5">
    <source>
        <dbReference type="Google" id="ProtNLM"/>
    </source>
</evidence>
<keyword evidence="4" id="KW-1185">Reference proteome</keyword>
<dbReference type="OrthoDB" id="4306303at2"/>
<dbReference type="RefSeq" id="WP_107020903.1">
    <property type="nucleotide sequence ID" value="NZ_KZ679054.1"/>
</dbReference>
<evidence type="ECO:0000313" key="4">
    <source>
        <dbReference type="Proteomes" id="UP000240429"/>
    </source>
</evidence>
<sequence length="217" mass="23110">MARHTVTTAALAATTALLLTACGGNDDTPPDDIKGADRASSASPSAAASASAGGEGPDLSLPKDVDLVFDFDKPSDVKHEAALADAKNYLRAMYHGIVAQDPDDPAYRYYSGGQAAQYVKSQIEAAVKGGWTPSGTEKYYDEDVTTLSDGKRTLVTFCSNQSKIFSKDIKSGEINRTEESLSSYLKFRLLMLPPSGSSQVWKAQVSEVVSKAKECRA</sequence>
<feature type="region of interest" description="Disordered" evidence="1">
    <location>
        <begin position="28"/>
        <end position="59"/>
    </location>
</feature>
<gene>
    <name evidence="3" type="ORF">C6Y14_34995</name>
</gene>